<comment type="subcellular location">
    <subcellularLocation>
        <location evidence="1">Nucleus</location>
    </subcellularLocation>
</comment>
<dbReference type="PANTHER" id="PTHR12243:SF69">
    <property type="entry name" value="SI:CH73-59F11.3"/>
    <property type="match status" value="1"/>
</dbReference>
<accession>A0ABM1W134</accession>
<dbReference type="InterPro" id="IPR039353">
    <property type="entry name" value="TF_Adf1"/>
</dbReference>
<feature type="region of interest" description="Disordered" evidence="2">
    <location>
        <begin position="66"/>
        <end position="92"/>
    </location>
</feature>
<feature type="domain" description="BESS" evidence="3">
    <location>
        <begin position="136"/>
        <end position="175"/>
    </location>
</feature>
<dbReference type="InterPro" id="IPR006578">
    <property type="entry name" value="MADF-dom"/>
</dbReference>
<organism evidence="4 5">
    <name type="scientific">Aplysia californica</name>
    <name type="common">California sea hare</name>
    <dbReference type="NCBI Taxonomy" id="6500"/>
    <lineage>
        <taxon>Eukaryota</taxon>
        <taxon>Metazoa</taxon>
        <taxon>Spiralia</taxon>
        <taxon>Lophotrochozoa</taxon>
        <taxon>Mollusca</taxon>
        <taxon>Gastropoda</taxon>
        <taxon>Heterobranchia</taxon>
        <taxon>Euthyneura</taxon>
        <taxon>Tectipleura</taxon>
        <taxon>Aplysiida</taxon>
        <taxon>Aplysioidea</taxon>
        <taxon>Aplysiidae</taxon>
        <taxon>Aplysia</taxon>
    </lineage>
</organism>
<evidence type="ECO:0000259" key="3">
    <source>
        <dbReference type="PROSITE" id="PS51031"/>
    </source>
</evidence>
<dbReference type="GeneID" id="118478591"/>
<dbReference type="RefSeq" id="XP_035828377.1">
    <property type="nucleotide sequence ID" value="XM_035972484.1"/>
</dbReference>
<dbReference type="PANTHER" id="PTHR12243">
    <property type="entry name" value="MADF DOMAIN TRANSCRIPTION FACTOR"/>
    <property type="match status" value="1"/>
</dbReference>
<dbReference type="PROSITE" id="PS51031">
    <property type="entry name" value="BESS"/>
    <property type="match status" value="1"/>
</dbReference>
<keyword evidence="1" id="KW-0539">Nucleus</keyword>
<protein>
    <submittedName>
        <fullName evidence="5">Uncharacterized protein LOC118478591</fullName>
    </submittedName>
</protein>
<dbReference type="Proteomes" id="UP000694888">
    <property type="component" value="Unplaced"/>
</dbReference>
<dbReference type="Pfam" id="PF10545">
    <property type="entry name" value="MADF_DNA_bdg"/>
    <property type="match status" value="1"/>
</dbReference>
<proteinExistence type="predicted"/>
<gene>
    <name evidence="5" type="primary">LOC118478591</name>
</gene>
<dbReference type="Pfam" id="PF02944">
    <property type="entry name" value="BESS"/>
    <property type="match status" value="1"/>
</dbReference>
<evidence type="ECO:0000313" key="5">
    <source>
        <dbReference type="RefSeq" id="XP_035828377.1"/>
    </source>
</evidence>
<reference evidence="5" key="1">
    <citation type="submission" date="2025-08" db="UniProtKB">
        <authorList>
            <consortium name="RefSeq"/>
        </authorList>
    </citation>
    <scope>IDENTIFICATION</scope>
</reference>
<evidence type="ECO:0000256" key="1">
    <source>
        <dbReference type="PROSITE-ProRule" id="PRU00371"/>
    </source>
</evidence>
<name>A0ABM1W134_APLCA</name>
<evidence type="ECO:0000313" key="4">
    <source>
        <dbReference type="Proteomes" id="UP000694888"/>
    </source>
</evidence>
<evidence type="ECO:0000256" key="2">
    <source>
        <dbReference type="SAM" id="MobiDB-lite"/>
    </source>
</evidence>
<sequence length="178" mass="20694">MIFASSLLGREIQQRWTNLRRCFLWELREQKKSRSEQAAKRRRKYIYFDQLLFLLPTIEQRGTVSNSQPYEDEIIAEPTETTEPPGDVAKEPLASTSAACNTAPKTFKRKHSSSDTSYEQKLLDILRERADKVEEIDEDKSFLLSFLPAVRRMSSEAKFKAKLEVLKIMHKFELSDSS</sequence>
<dbReference type="InterPro" id="IPR004210">
    <property type="entry name" value="BESS_motif"/>
</dbReference>
<keyword evidence="4" id="KW-1185">Reference proteome</keyword>